<dbReference type="InterPro" id="IPR013898">
    <property type="entry name" value="Atg43"/>
</dbReference>
<protein>
    <recommendedName>
        <fullName evidence="4">DUF1770-domain-containing protein</fullName>
    </recommendedName>
</protein>
<dbReference type="PANTHER" id="PTHR38699">
    <property type="entry name" value="CHROMOSOME 1, WHOLE GENOME SHOTGUN SEQUENCE"/>
    <property type="match status" value="1"/>
</dbReference>
<evidence type="ECO:0008006" key="4">
    <source>
        <dbReference type="Google" id="ProtNLM"/>
    </source>
</evidence>
<evidence type="ECO:0000313" key="3">
    <source>
        <dbReference type="Proteomes" id="UP001375240"/>
    </source>
</evidence>
<evidence type="ECO:0000313" key="2">
    <source>
        <dbReference type="EMBL" id="KAK6353519.1"/>
    </source>
</evidence>
<evidence type="ECO:0000256" key="1">
    <source>
        <dbReference type="SAM" id="MobiDB-lite"/>
    </source>
</evidence>
<dbReference type="Pfam" id="PF08589">
    <property type="entry name" value="ATG43"/>
    <property type="match status" value="1"/>
</dbReference>
<sequence>MSDVPFLAAQSALTDAHIRHNPTPESSIAPSTAADSKTILTPSHDSYSSHSEDLEDDLDDDDVASITSSILYQSHHTLDRAIHRPLPPLPDLRFEQSYLASIKNASAQGKYWLVALITVRDQLVFPLVQGCLWNLGLLGWRYWNRGVKFRGGGVGARVRRWWWQVNGWEYPSRTSRSR</sequence>
<dbReference type="EMBL" id="JAVHNQ010000003">
    <property type="protein sequence ID" value="KAK6353519.1"/>
    <property type="molecule type" value="Genomic_DNA"/>
</dbReference>
<organism evidence="2 3">
    <name type="scientific">Orbilia brochopaga</name>
    <dbReference type="NCBI Taxonomy" id="3140254"/>
    <lineage>
        <taxon>Eukaryota</taxon>
        <taxon>Fungi</taxon>
        <taxon>Dikarya</taxon>
        <taxon>Ascomycota</taxon>
        <taxon>Pezizomycotina</taxon>
        <taxon>Orbiliomycetes</taxon>
        <taxon>Orbiliales</taxon>
        <taxon>Orbiliaceae</taxon>
        <taxon>Orbilia</taxon>
    </lineage>
</organism>
<dbReference type="Proteomes" id="UP001375240">
    <property type="component" value="Unassembled WGS sequence"/>
</dbReference>
<reference evidence="2 3" key="1">
    <citation type="submission" date="2019-10" db="EMBL/GenBank/DDBJ databases">
        <authorList>
            <person name="Palmer J.M."/>
        </authorList>
    </citation>
    <scope>NUCLEOTIDE SEQUENCE [LARGE SCALE GENOMIC DNA]</scope>
    <source>
        <strain evidence="2 3">TWF696</strain>
    </source>
</reference>
<proteinExistence type="predicted"/>
<comment type="caution">
    <text evidence="2">The sequence shown here is derived from an EMBL/GenBank/DDBJ whole genome shotgun (WGS) entry which is preliminary data.</text>
</comment>
<feature type="compositionally biased region" description="Polar residues" evidence="1">
    <location>
        <begin position="23"/>
        <end position="41"/>
    </location>
</feature>
<dbReference type="GO" id="GO:0140580">
    <property type="term" value="F:mitochondrion autophagosome adaptor activity"/>
    <property type="evidence" value="ECO:0007669"/>
    <property type="project" value="InterPro"/>
</dbReference>
<gene>
    <name evidence="2" type="ORF">TWF696_005482</name>
</gene>
<dbReference type="PANTHER" id="PTHR38699:SF1">
    <property type="entry name" value="MITOPHAGY RECEPTOR ATG43"/>
    <property type="match status" value="1"/>
</dbReference>
<dbReference type="AlphaFoldDB" id="A0AAV9V1P5"/>
<accession>A0AAV9V1P5</accession>
<feature type="region of interest" description="Disordered" evidence="1">
    <location>
        <begin position="15"/>
        <end position="56"/>
    </location>
</feature>
<dbReference type="GO" id="GO:0000423">
    <property type="term" value="P:mitophagy"/>
    <property type="evidence" value="ECO:0007669"/>
    <property type="project" value="InterPro"/>
</dbReference>
<keyword evidence="3" id="KW-1185">Reference proteome</keyword>
<name>A0AAV9V1P5_9PEZI</name>